<feature type="binding site" evidence="1">
    <location>
        <position position="116"/>
    </location>
    <ligand>
        <name>Zn(2+)</name>
        <dbReference type="ChEBI" id="CHEBI:29105"/>
        <label>1</label>
    </ligand>
</feature>
<dbReference type="AlphaFoldDB" id="A0A1T5A902"/>
<dbReference type="GO" id="GO:0019213">
    <property type="term" value="F:deacetylase activity"/>
    <property type="evidence" value="ECO:0007669"/>
    <property type="project" value="InterPro"/>
</dbReference>
<dbReference type="GO" id="GO:0046872">
    <property type="term" value="F:metal ion binding"/>
    <property type="evidence" value="ECO:0007669"/>
    <property type="project" value="UniProtKB-KW"/>
</dbReference>
<proteinExistence type="predicted"/>
<dbReference type="Proteomes" id="UP000189981">
    <property type="component" value="Unassembled WGS sequence"/>
</dbReference>
<dbReference type="InterPro" id="IPR032466">
    <property type="entry name" value="Metal_Hydrolase"/>
</dbReference>
<name>A0A1T5A902_9SPHI</name>
<dbReference type="SUPFAM" id="SSF51556">
    <property type="entry name" value="Metallo-dependent hydrolases"/>
    <property type="match status" value="1"/>
</dbReference>
<dbReference type="PANTHER" id="PTHR42717:SF1">
    <property type="entry name" value="IMIDAZOLONEPROPIONASE AND RELATED AMIDOHYDROLASES"/>
    <property type="match status" value="1"/>
</dbReference>
<dbReference type="InterPro" id="IPR011059">
    <property type="entry name" value="Metal-dep_hydrolase_composite"/>
</dbReference>
<dbReference type="InterPro" id="IPR020043">
    <property type="entry name" value="Deacetylase_Atu3266-like"/>
</dbReference>
<dbReference type="EMBL" id="FUYR01000001">
    <property type="protein sequence ID" value="SKB31418.1"/>
    <property type="molecule type" value="Genomic_DNA"/>
</dbReference>
<dbReference type="SUPFAM" id="SSF51338">
    <property type="entry name" value="Composite domain of metallo-dependent hydrolases"/>
    <property type="match status" value="1"/>
</dbReference>
<feature type="binding site" evidence="1">
    <location>
        <position position="331"/>
    </location>
    <ligand>
        <name>Zn(2+)</name>
        <dbReference type="ChEBI" id="CHEBI:29105"/>
        <label>1</label>
    </ligand>
</feature>
<reference evidence="5" key="1">
    <citation type="submission" date="2017-02" db="EMBL/GenBank/DDBJ databases">
        <authorList>
            <person name="Varghese N."/>
            <person name="Submissions S."/>
        </authorList>
    </citation>
    <scope>NUCLEOTIDE SEQUENCE [LARGE SCALE GENOMIC DNA]</scope>
    <source>
        <strain evidence="5">DSM 22385</strain>
    </source>
</reference>
<evidence type="ECO:0000259" key="3">
    <source>
        <dbReference type="Pfam" id="PF01979"/>
    </source>
</evidence>
<keyword evidence="1" id="KW-0479">Metal-binding</keyword>
<dbReference type="PANTHER" id="PTHR42717">
    <property type="entry name" value="DIHYDROOROTASE-RELATED"/>
    <property type="match status" value="1"/>
</dbReference>
<dbReference type="GO" id="GO:0016810">
    <property type="term" value="F:hydrolase activity, acting on carbon-nitrogen (but not peptide) bonds"/>
    <property type="evidence" value="ECO:0007669"/>
    <property type="project" value="InterPro"/>
</dbReference>
<feature type="binding site" evidence="1">
    <location>
        <position position="269"/>
    </location>
    <ligand>
        <name>Zn(2+)</name>
        <dbReference type="ChEBI" id="CHEBI:29105"/>
        <label>2</label>
    </ligand>
</feature>
<dbReference type="STRING" id="572036.SAMN05661099_0465"/>
<feature type="binding site" description="via carbamate group" evidence="1">
    <location>
        <position position="217"/>
    </location>
    <ligand>
        <name>Zn(2+)</name>
        <dbReference type="ChEBI" id="CHEBI:29105"/>
        <label>2</label>
    </ligand>
</feature>
<evidence type="ECO:0000313" key="5">
    <source>
        <dbReference type="Proteomes" id="UP000189981"/>
    </source>
</evidence>
<feature type="binding site" evidence="1">
    <location>
        <position position="118"/>
    </location>
    <ligand>
        <name>Zn(2+)</name>
        <dbReference type="ChEBI" id="CHEBI:29105"/>
        <label>1</label>
    </ligand>
</feature>
<keyword evidence="5" id="KW-1185">Reference proteome</keyword>
<protein>
    <submittedName>
        <fullName evidence="4">Dihydroorotase</fullName>
    </submittedName>
</protein>
<feature type="modified residue" description="N6-carboxylysine" evidence="2">
    <location>
        <position position="217"/>
    </location>
</feature>
<dbReference type="InterPro" id="IPR006680">
    <property type="entry name" value="Amidohydro-rel"/>
</dbReference>
<evidence type="ECO:0000256" key="2">
    <source>
        <dbReference type="PIRSR" id="PIRSR039004-2"/>
    </source>
</evidence>
<feature type="binding site" description="via carbamate group" evidence="1">
    <location>
        <position position="217"/>
    </location>
    <ligand>
        <name>Zn(2+)</name>
        <dbReference type="ChEBI" id="CHEBI:29105"/>
        <label>1</label>
    </ligand>
</feature>
<accession>A0A1T5A902</accession>
<feature type="domain" description="Amidohydrolase-related" evidence="3">
    <location>
        <begin position="318"/>
        <end position="427"/>
    </location>
</feature>
<dbReference type="Gene3D" id="2.30.40.10">
    <property type="entry name" value="Urease, subunit C, domain 1"/>
    <property type="match status" value="1"/>
</dbReference>
<evidence type="ECO:0000313" key="4">
    <source>
        <dbReference type="EMBL" id="SKB31418.1"/>
    </source>
</evidence>
<sequence>MTNKSNNDLLRNGFDFQTIKTFINKVYKMNRFKNPSIIFAAVCCLLTPAFVNAQEFDLLLKGGQVIDSKNNLNAKLDVAITQGKISKVAAGIPANSAKKVVDVSGMLVSPGLIDIHTHVFTGPTAGFANGSSSVKPDDFTFRAGITTVVDAGTSGYKSFPAFKEQVIDRSRTRVLSFLNVFAPGMIGGKAEQDTMDMDLQKADELIKKYPDIIAGVKIGHYSGKSWSPFDAASKLASSNNRPLFVECHITEFSLEDQLNHMKPGDIITHAYENVSERMPVVDERGNVRPFVMAAQKRGILFDVGHGGVGFWFNQAVPAVKQGLLPNTFGTDMHHNSVNAGMKDMLNLMSKYLNIGMSKEEILKRATSGAAEAIRRPDLGNLSVGSVADIAVLRVNTGKFGFMDAAGYKLEGDKKFEAEMTVRNGRIVWDLNGTSAVGWSMDKK</sequence>
<dbReference type="Pfam" id="PF01979">
    <property type="entry name" value="Amidohydro_1"/>
    <property type="match status" value="1"/>
</dbReference>
<gene>
    <name evidence="4" type="ORF">SAMN05661099_0465</name>
</gene>
<evidence type="ECO:0000256" key="1">
    <source>
        <dbReference type="PIRSR" id="PIRSR039004-1"/>
    </source>
</evidence>
<organism evidence="4 5">
    <name type="scientific">Daejeonella lutea</name>
    <dbReference type="NCBI Taxonomy" id="572036"/>
    <lineage>
        <taxon>Bacteria</taxon>
        <taxon>Pseudomonadati</taxon>
        <taxon>Bacteroidota</taxon>
        <taxon>Sphingobacteriia</taxon>
        <taxon>Sphingobacteriales</taxon>
        <taxon>Sphingobacteriaceae</taxon>
        <taxon>Daejeonella</taxon>
    </lineage>
</organism>
<keyword evidence="1" id="KW-0862">Zinc</keyword>
<dbReference type="PIRSF" id="PIRSF039004">
    <property type="entry name" value="ADE_EF_0837"/>
    <property type="match status" value="1"/>
</dbReference>
<dbReference type="Gene3D" id="3.20.20.140">
    <property type="entry name" value="Metal-dependent hydrolases"/>
    <property type="match status" value="1"/>
</dbReference>
<dbReference type="NCBIfam" id="NF006689">
    <property type="entry name" value="PRK09237.1"/>
    <property type="match status" value="1"/>
</dbReference>